<protein>
    <submittedName>
        <fullName evidence="2">Phytanoyl-CoA dioxygenase</fullName>
    </submittedName>
</protein>
<gene>
    <name evidence="2" type="ORF">GO755_38045</name>
</gene>
<dbReference type="AlphaFoldDB" id="A0A7K1SPZ6"/>
<comment type="caution">
    <text evidence="2">The sequence shown here is derived from an EMBL/GenBank/DDBJ whole genome shotgun (WGS) entry which is preliminary data.</text>
</comment>
<dbReference type="Gene3D" id="2.60.120.620">
    <property type="entry name" value="q2cbj1_9rhob like domain"/>
    <property type="match status" value="1"/>
</dbReference>
<dbReference type="InterPro" id="IPR008775">
    <property type="entry name" value="Phytyl_CoA_dOase-like"/>
</dbReference>
<dbReference type="PANTHER" id="PTHR20883:SF48">
    <property type="entry name" value="ECTOINE DIOXYGENASE"/>
    <property type="match status" value="1"/>
</dbReference>
<proteinExistence type="predicted"/>
<reference evidence="2 3" key="1">
    <citation type="submission" date="2019-12" db="EMBL/GenBank/DDBJ databases">
        <title>Spirosoma sp. HMF4905 genome sequencing and assembly.</title>
        <authorList>
            <person name="Kang H."/>
            <person name="Cha I."/>
            <person name="Kim H."/>
            <person name="Joh K."/>
        </authorList>
    </citation>
    <scope>NUCLEOTIDE SEQUENCE [LARGE SCALE GENOMIC DNA]</scope>
    <source>
        <strain evidence="2 3">HMF4905</strain>
    </source>
</reference>
<dbReference type="PANTHER" id="PTHR20883">
    <property type="entry name" value="PHYTANOYL-COA DIOXYGENASE DOMAIN CONTAINING 1"/>
    <property type="match status" value="1"/>
</dbReference>
<dbReference type="Proteomes" id="UP000436006">
    <property type="component" value="Unassembled WGS sequence"/>
</dbReference>
<dbReference type="EMBL" id="WPIN01000028">
    <property type="protein sequence ID" value="MVM35878.1"/>
    <property type="molecule type" value="Genomic_DNA"/>
</dbReference>
<dbReference type="GO" id="GO:0016706">
    <property type="term" value="F:2-oxoglutarate-dependent dioxygenase activity"/>
    <property type="evidence" value="ECO:0007669"/>
    <property type="project" value="UniProtKB-ARBA"/>
</dbReference>
<keyword evidence="2" id="KW-0560">Oxidoreductase</keyword>
<dbReference type="GO" id="GO:0005506">
    <property type="term" value="F:iron ion binding"/>
    <property type="evidence" value="ECO:0007669"/>
    <property type="project" value="UniProtKB-ARBA"/>
</dbReference>
<dbReference type="SUPFAM" id="SSF51197">
    <property type="entry name" value="Clavaminate synthase-like"/>
    <property type="match status" value="1"/>
</dbReference>
<sequence>MLTQEEIEFLDTFGYLNLGQLLTPEQVAQINDRLAQLMELEGEQAGHELAQSKYIRHPKEEGADRLADLVNKGPVFDIFYTHPRVLAGIEAVLGEQYKLSSLNYRAAKPGKGHQKLHVDWKNTVVNGAYQVCNSIWLLDDFTESNGSTRIVPKTHKLNRLPDEAMADPNEKHPNEIRILAPAGSVFIFNSHVWHGGTTNLTDQDRRSIHSYFCNRDQPQQIDQSRYITEETRQRIGEKGQYILAV</sequence>
<dbReference type="Pfam" id="PF05721">
    <property type="entry name" value="PhyH"/>
    <property type="match status" value="1"/>
</dbReference>
<evidence type="ECO:0000313" key="3">
    <source>
        <dbReference type="Proteomes" id="UP000436006"/>
    </source>
</evidence>
<evidence type="ECO:0000313" key="2">
    <source>
        <dbReference type="EMBL" id="MVM35878.1"/>
    </source>
</evidence>
<organism evidence="2 3">
    <name type="scientific">Spirosoma arboris</name>
    <dbReference type="NCBI Taxonomy" id="2682092"/>
    <lineage>
        <taxon>Bacteria</taxon>
        <taxon>Pseudomonadati</taxon>
        <taxon>Bacteroidota</taxon>
        <taxon>Cytophagia</taxon>
        <taxon>Cytophagales</taxon>
        <taxon>Cytophagaceae</taxon>
        <taxon>Spirosoma</taxon>
    </lineage>
</organism>
<accession>A0A7K1SPZ6</accession>
<dbReference type="RefSeq" id="WP_157590741.1">
    <property type="nucleotide sequence ID" value="NZ_WPIN01000028.1"/>
</dbReference>
<comment type="cofactor">
    <cofactor evidence="1">
        <name>Fe(2+)</name>
        <dbReference type="ChEBI" id="CHEBI:29033"/>
    </cofactor>
</comment>
<keyword evidence="2" id="KW-0223">Dioxygenase</keyword>
<name>A0A7K1SPZ6_9BACT</name>
<evidence type="ECO:0000256" key="1">
    <source>
        <dbReference type="ARBA" id="ARBA00001954"/>
    </source>
</evidence>
<keyword evidence="3" id="KW-1185">Reference proteome</keyword>